<feature type="domain" description="Aminoglycoside phosphotransferase" evidence="1">
    <location>
        <begin position="34"/>
        <end position="241"/>
    </location>
</feature>
<dbReference type="Gene3D" id="3.90.1200.10">
    <property type="match status" value="1"/>
</dbReference>
<dbReference type="EMBL" id="JBHEZY010000018">
    <property type="protein sequence ID" value="MFC1435350.1"/>
    <property type="molecule type" value="Genomic_DNA"/>
</dbReference>
<reference evidence="2 3" key="1">
    <citation type="submission" date="2024-09" db="EMBL/GenBank/DDBJ databases">
        <authorList>
            <person name="Lee S.D."/>
        </authorList>
    </citation>
    <scope>NUCLEOTIDE SEQUENCE [LARGE SCALE GENOMIC DNA]</scope>
    <source>
        <strain evidence="2 3">N1-3</strain>
    </source>
</reference>
<evidence type="ECO:0000313" key="2">
    <source>
        <dbReference type="EMBL" id="MFC1435350.1"/>
    </source>
</evidence>
<proteinExistence type="predicted"/>
<gene>
    <name evidence="2" type="ORF">ACEZDB_32390</name>
</gene>
<dbReference type="Proteomes" id="UP001592530">
    <property type="component" value="Unassembled WGS sequence"/>
</dbReference>
<dbReference type="SUPFAM" id="SSF56112">
    <property type="entry name" value="Protein kinase-like (PK-like)"/>
    <property type="match status" value="1"/>
</dbReference>
<dbReference type="Pfam" id="PF01636">
    <property type="entry name" value="APH"/>
    <property type="match status" value="1"/>
</dbReference>
<evidence type="ECO:0000259" key="1">
    <source>
        <dbReference type="Pfam" id="PF01636"/>
    </source>
</evidence>
<protein>
    <submittedName>
        <fullName evidence="2">Phosphotransferase family protein</fullName>
    </submittedName>
</protein>
<dbReference type="InterPro" id="IPR011009">
    <property type="entry name" value="Kinase-like_dom_sf"/>
</dbReference>
<dbReference type="InterPro" id="IPR002575">
    <property type="entry name" value="Aminoglycoside_PTrfase"/>
</dbReference>
<organism evidence="2 3">
    <name type="scientific">Streptacidiphilus alkalitolerans</name>
    <dbReference type="NCBI Taxonomy" id="3342712"/>
    <lineage>
        <taxon>Bacteria</taxon>
        <taxon>Bacillati</taxon>
        <taxon>Actinomycetota</taxon>
        <taxon>Actinomycetes</taxon>
        <taxon>Kitasatosporales</taxon>
        <taxon>Streptomycetaceae</taxon>
        <taxon>Streptacidiphilus</taxon>
    </lineage>
</organism>
<evidence type="ECO:0000313" key="3">
    <source>
        <dbReference type="Proteomes" id="UP001592530"/>
    </source>
</evidence>
<comment type="caution">
    <text evidence="2">The sequence shown here is derived from an EMBL/GenBank/DDBJ whole genome shotgun (WGS) entry which is preliminary data.</text>
</comment>
<dbReference type="RefSeq" id="WP_380558348.1">
    <property type="nucleotide sequence ID" value="NZ_JBHEZY010000018.1"/>
</dbReference>
<name>A0ABV6XAP2_9ACTN</name>
<accession>A0ABV6XAP2</accession>
<sequence>MTDNGSRGVLIQACAEAGLTAEPAELIRAAENDLWRLPGRIVARIARNGQAEVALRETLIARWLAQAAVPAVRLHGDVDQPVNIGGRAVTFWRELPPHRQGTPAEVASLLKSLHALPLPDFDLPPVRPFVRIHERITAARSVTSAERHWLLQRLQVLKAAWADLPPGLPQCVIHGDAWVGNVAVTDSGPEWLDFERTAVGPPEWDLTSTAVGVDLFDHVSRVQYEQFCAAYGTDVTTWAGYETLRNIRELRVTTYALQIADYHPPAVNAARYRLECLQGQHGPRPWRWPTVP</sequence>